<dbReference type="AlphaFoldDB" id="A0A804MQ42"/>
<evidence type="ECO:0000256" key="1">
    <source>
        <dbReference type="SAM" id="MobiDB-lite"/>
    </source>
</evidence>
<organism evidence="2 3">
    <name type="scientific">Zea mays</name>
    <name type="common">Maize</name>
    <dbReference type="NCBI Taxonomy" id="4577"/>
    <lineage>
        <taxon>Eukaryota</taxon>
        <taxon>Viridiplantae</taxon>
        <taxon>Streptophyta</taxon>
        <taxon>Embryophyta</taxon>
        <taxon>Tracheophyta</taxon>
        <taxon>Spermatophyta</taxon>
        <taxon>Magnoliopsida</taxon>
        <taxon>Liliopsida</taxon>
        <taxon>Poales</taxon>
        <taxon>Poaceae</taxon>
        <taxon>PACMAD clade</taxon>
        <taxon>Panicoideae</taxon>
        <taxon>Andropogonodae</taxon>
        <taxon>Andropogoneae</taxon>
        <taxon>Tripsacinae</taxon>
        <taxon>Zea</taxon>
    </lineage>
</organism>
<dbReference type="InterPro" id="IPR012340">
    <property type="entry name" value="NA-bd_OB-fold"/>
</dbReference>
<feature type="region of interest" description="Disordered" evidence="1">
    <location>
        <begin position="202"/>
        <end position="223"/>
    </location>
</feature>
<reference evidence="3" key="1">
    <citation type="submission" date="2015-12" db="EMBL/GenBank/DDBJ databases">
        <title>Update maize B73 reference genome by single molecule sequencing technologies.</title>
        <authorList>
            <consortium name="Maize Genome Sequencing Project"/>
            <person name="Ware D."/>
        </authorList>
    </citation>
    <scope>NUCLEOTIDE SEQUENCE [LARGE SCALE GENOMIC DNA]</scope>
    <source>
        <strain evidence="3">cv. B73</strain>
    </source>
</reference>
<evidence type="ECO:0000313" key="3">
    <source>
        <dbReference type="Proteomes" id="UP000007305"/>
    </source>
</evidence>
<dbReference type="PANTHER" id="PTHR48299:SF2">
    <property type="entry name" value="ATP-DEPENDENT DNA HELICASE"/>
    <property type="match status" value="1"/>
</dbReference>
<feature type="compositionally biased region" description="Pro residues" evidence="1">
    <location>
        <begin position="1"/>
        <end position="25"/>
    </location>
</feature>
<feature type="region of interest" description="Disordered" evidence="1">
    <location>
        <begin position="102"/>
        <end position="171"/>
    </location>
</feature>
<dbReference type="Gene3D" id="2.40.50.140">
    <property type="entry name" value="Nucleic acid-binding proteins"/>
    <property type="match status" value="2"/>
</dbReference>
<dbReference type="PANTHER" id="PTHR48299">
    <property type="entry name" value="ACT DOMAIN-CONTAINING PROTEIN ACR9"/>
    <property type="match status" value="1"/>
</dbReference>
<dbReference type="Proteomes" id="UP000007305">
    <property type="component" value="Chromosome 2"/>
</dbReference>
<evidence type="ECO:0007829" key="4">
    <source>
        <dbReference type="PeptideAtlas" id="A0A804MQ42"/>
    </source>
</evidence>
<keyword evidence="3" id="KW-1185">Reference proteome</keyword>
<evidence type="ECO:0000313" key="2">
    <source>
        <dbReference type="EnsemblPlants" id="Zm00001eb103280_P001"/>
    </source>
</evidence>
<dbReference type="Gramene" id="Zm00001eb103280_T001">
    <property type="protein sequence ID" value="Zm00001eb103280_P001"/>
    <property type="gene ID" value="Zm00001eb103280"/>
</dbReference>
<dbReference type="InParanoid" id="A0A804MQ42"/>
<dbReference type="FunCoup" id="A0A804MQ42">
    <property type="interactions" value="557"/>
</dbReference>
<feature type="compositionally biased region" description="Basic and acidic residues" evidence="1">
    <location>
        <begin position="202"/>
        <end position="213"/>
    </location>
</feature>
<protein>
    <submittedName>
        <fullName evidence="2">Uncharacterized protein</fullName>
    </submittedName>
</protein>
<reference evidence="2" key="2">
    <citation type="submission" date="2019-07" db="EMBL/GenBank/DDBJ databases">
        <authorList>
            <person name="Seetharam A."/>
            <person name="Woodhouse M."/>
            <person name="Cannon E."/>
        </authorList>
    </citation>
    <scope>NUCLEOTIDE SEQUENCE [LARGE SCALE GENOMIC DNA]</scope>
    <source>
        <strain evidence="2">cv. B73</strain>
    </source>
</reference>
<dbReference type="SUPFAM" id="SSF50249">
    <property type="entry name" value="Nucleic acid-binding proteins"/>
    <property type="match status" value="1"/>
</dbReference>
<accession>A0A804MQ42</accession>
<keyword evidence="4" id="KW-1267">Proteomics identification</keyword>
<feature type="region of interest" description="Disordered" evidence="1">
    <location>
        <begin position="1"/>
        <end position="56"/>
    </location>
</feature>
<sequence>MVPFLPRHPPAPRELPAGYLPPPRPRQLRATTPMVPFLPRHPPAPRVRRSDAARAPTTKLAAYQTRQLRARSATVMPREGDDGIAARQIRLLAAVLPRDEGRAGETLGKPHLHAPINPAHHQARRLPNPSAPREIRHSYAARGRRRDSRRPDPLAREGEEGRPLGGKRRESRYLRAPANPATHQPPRTQLELVGIQRISARRKEQEQVRREATEDLAEDLSEGEKGDAIGELAPVETTKKKFQRNFSDLTVWSDDNKEKKLYIVLIRSMAPSTLNQHRSVAALHHVPTKFPFVLFDDVESDDLPKFKSIVARIVVKFPRRHDSQHFILQDITGSKIEAISYRDNVQRFDTLLQQGSTYTLYGVAFYVSWGPYLFRNFGHRLELTLATRTVVEPFHLPIQFPPYPKHLMPFHEVLQQPHKRFIDVIGIVIHLAPLEHIGGRPYREAILMDSRWDIIVVGIWPELLQRNALRWVLARENKSIIIGTMLRRNKLHRCLQTSDHSTVEFDPDHHTTQRLQTIRRSMIQNPRSALINNYLERRRAYLATVVPDV</sequence>
<feature type="compositionally biased region" description="Basic and acidic residues" evidence="1">
    <location>
        <begin position="149"/>
        <end position="171"/>
    </location>
</feature>
<name>A0A804MQ42_MAIZE</name>
<reference evidence="2" key="3">
    <citation type="submission" date="2021-05" db="UniProtKB">
        <authorList>
            <consortium name="EnsemblPlants"/>
        </authorList>
    </citation>
    <scope>IDENTIFICATION</scope>
    <source>
        <strain evidence="2">cv. B73</strain>
    </source>
</reference>
<dbReference type="EnsemblPlants" id="Zm00001eb103280_T001">
    <property type="protein sequence ID" value="Zm00001eb103280_P001"/>
    <property type="gene ID" value="Zm00001eb103280"/>
</dbReference>
<proteinExistence type="evidence at protein level"/>